<evidence type="ECO:0000256" key="5">
    <source>
        <dbReference type="ARBA" id="ARBA00023136"/>
    </source>
</evidence>
<dbReference type="GO" id="GO:0006488">
    <property type="term" value="P:dolichol-linked oligosaccharide biosynthetic process"/>
    <property type="evidence" value="ECO:0007669"/>
    <property type="project" value="InterPro"/>
</dbReference>
<proteinExistence type="predicted"/>
<keyword evidence="5 6" id="KW-0472">Membrane</keyword>
<evidence type="ECO:0000313" key="7">
    <source>
        <dbReference type="EMBL" id="AAK20700.1"/>
    </source>
</evidence>
<evidence type="ECO:0000256" key="4">
    <source>
        <dbReference type="ARBA" id="ARBA00022989"/>
    </source>
</evidence>
<reference evidence="8" key="1">
    <citation type="journal article" date="1999" name="J. Bacteriol.">
        <title>Characterization of the type 8 capsular gene cluster of Streptococcus pneumoniae.</title>
        <authorList>
            <person name="Munoz R."/>
            <person name="Mollerach M."/>
            <person name="Lopez R."/>
            <person name="Garcia E."/>
        </authorList>
    </citation>
    <scope>NUCLEOTIDE SEQUENCE</scope>
</reference>
<evidence type="ECO:0000256" key="6">
    <source>
        <dbReference type="SAM" id="Phobius"/>
    </source>
</evidence>
<keyword evidence="4 6" id="KW-1133">Transmembrane helix</keyword>
<dbReference type="AlphaFoldDB" id="Q9X9A3"/>
<organism evidence="8">
    <name type="scientific">Streptococcus pneumoniae</name>
    <dbReference type="NCBI Taxonomy" id="1313"/>
    <lineage>
        <taxon>Bacteria</taxon>
        <taxon>Bacillati</taxon>
        <taxon>Bacillota</taxon>
        <taxon>Bacilli</taxon>
        <taxon>Lactobacillales</taxon>
        <taxon>Streptococcaceae</taxon>
        <taxon>Streptococcus</taxon>
    </lineage>
</organism>
<dbReference type="InterPro" id="IPR013969">
    <property type="entry name" value="Oligosacch_biosynth_Alg14"/>
</dbReference>
<evidence type="ECO:0000256" key="3">
    <source>
        <dbReference type="ARBA" id="ARBA00022824"/>
    </source>
</evidence>
<reference evidence="7" key="3">
    <citation type="journal article" date="2001" name="Infect. Immun.">
        <title>Molecular characterization of Streptococcus pneumoniae type 4, 6B, 8, and 18C capsular polysaccharide gene clusters.</title>
        <authorList>
            <person name="Jiang S.-M."/>
            <person name="Wang L."/>
            <person name="Reeves P.R."/>
        </authorList>
    </citation>
    <scope>NUCLEOTIDE SEQUENCE</scope>
</reference>
<keyword evidence="3" id="KW-0256">Endoplasmic reticulum</keyword>
<dbReference type="Gene3D" id="3.40.50.2000">
    <property type="entry name" value="Glycogen Phosphorylase B"/>
    <property type="match status" value="1"/>
</dbReference>
<sequence length="165" mass="19464">MERSKGMKNKKKVCFCASSGGHYEQLMKLEPIMRQQDSYLITEYTDYNKGESEKKDINKVFYLLQINRLEFFWIVKLIWISLKSLYILLRIRPKVVICTGVLAMIPFCLLSKMFGAKLIYIESFAKVTTPTLTGRILYRYADRFYVQWESMLDIYPNAVYKGGLY</sequence>
<evidence type="ECO:0000313" key="8">
    <source>
        <dbReference type="EMBL" id="CAB43609.1"/>
    </source>
</evidence>
<evidence type="ECO:0000256" key="2">
    <source>
        <dbReference type="ARBA" id="ARBA00022692"/>
    </source>
</evidence>
<comment type="subcellular location">
    <subcellularLocation>
        <location evidence="1">Endoplasmic reticulum membrane</location>
        <topology evidence="1">Single-pass membrane protein</topology>
    </subcellularLocation>
</comment>
<reference evidence="7" key="2">
    <citation type="submission" date="2000-10" db="EMBL/GenBank/DDBJ databases">
        <authorList>
            <person name="Jiang S.-M."/>
            <person name="Wang L."/>
            <person name="Reeves P.R."/>
        </authorList>
    </citation>
    <scope>NUCLEOTIDE SEQUENCE</scope>
</reference>
<name>Q9X9A3_STREE</name>
<dbReference type="EMBL" id="AF316641">
    <property type="protein sequence ID" value="AAK20700.1"/>
    <property type="molecule type" value="Genomic_DNA"/>
</dbReference>
<dbReference type="RefSeq" id="WP_224757409.1">
    <property type="nucleotide sequence ID" value="NZ_CHSB01000008.1"/>
</dbReference>
<protein>
    <submittedName>
        <fullName evidence="8">Cap8F protein</fullName>
    </submittedName>
    <submittedName>
        <fullName evidence="7">WciQ</fullName>
    </submittedName>
</protein>
<dbReference type="GO" id="GO:0004577">
    <property type="term" value="F:N-acetylglucosaminyldiphosphodolichol N-acetylglucosaminyltransferase activity"/>
    <property type="evidence" value="ECO:0007669"/>
    <property type="project" value="TreeGrafter"/>
</dbReference>
<evidence type="ECO:0000256" key="1">
    <source>
        <dbReference type="ARBA" id="ARBA00004389"/>
    </source>
</evidence>
<dbReference type="Pfam" id="PF08660">
    <property type="entry name" value="Alg14"/>
    <property type="match status" value="1"/>
</dbReference>
<dbReference type="CAZy" id="GT1">
    <property type="family name" value="Glycosyltransferase Family 1"/>
</dbReference>
<dbReference type="NCBIfam" id="NF041549">
    <property type="entry name" value="PssD"/>
    <property type="match status" value="1"/>
</dbReference>
<feature type="transmembrane region" description="Helical" evidence="6">
    <location>
        <begin position="71"/>
        <end position="89"/>
    </location>
</feature>
<dbReference type="PANTHER" id="PTHR12154">
    <property type="entry name" value="GLYCOSYL TRANSFERASE-RELATED"/>
    <property type="match status" value="1"/>
</dbReference>
<keyword evidence="2 6" id="KW-0812">Transmembrane</keyword>
<gene>
    <name evidence="8" type="primary">cap8F</name>
    <name evidence="7" type="synonym">wciQ</name>
</gene>
<dbReference type="EMBL" id="AJ239004">
    <property type="protein sequence ID" value="CAB43609.1"/>
    <property type="molecule type" value="Genomic_DNA"/>
</dbReference>
<dbReference type="SUPFAM" id="SSF53756">
    <property type="entry name" value="UDP-Glycosyltransferase/glycogen phosphorylase"/>
    <property type="match status" value="1"/>
</dbReference>
<dbReference type="PANTHER" id="PTHR12154:SF4">
    <property type="entry name" value="UDP-N-ACETYLGLUCOSAMINE TRANSFERASE SUBUNIT ALG14 HOMOLOG"/>
    <property type="match status" value="1"/>
</dbReference>
<feature type="transmembrane region" description="Helical" evidence="6">
    <location>
        <begin position="95"/>
        <end position="114"/>
    </location>
</feature>
<accession>Q9X9A3</accession>